<proteinExistence type="predicted"/>
<keyword evidence="1" id="KW-0175">Coiled coil</keyword>
<dbReference type="PANTHER" id="PTHR45125">
    <property type="entry name" value="F21J9.4-RELATED"/>
    <property type="match status" value="1"/>
</dbReference>
<evidence type="ECO:0000256" key="1">
    <source>
        <dbReference type="SAM" id="Coils"/>
    </source>
</evidence>
<gene>
    <name evidence="2" type="ORF">U9M48_024216</name>
</gene>
<dbReference type="AlphaFoldDB" id="A0AAQ3WVS4"/>
<organism evidence="2 3">
    <name type="scientific">Paspalum notatum var. saurae</name>
    <dbReference type="NCBI Taxonomy" id="547442"/>
    <lineage>
        <taxon>Eukaryota</taxon>
        <taxon>Viridiplantae</taxon>
        <taxon>Streptophyta</taxon>
        <taxon>Embryophyta</taxon>
        <taxon>Tracheophyta</taxon>
        <taxon>Spermatophyta</taxon>
        <taxon>Magnoliopsida</taxon>
        <taxon>Liliopsida</taxon>
        <taxon>Poales</taxon>
        <taxon>Poaceae</taxon>
        <taxon>PACMAD clade</taxon>
        <taxon>Panicoideae</taxon>
        <taxon>Andropogonodae</taxon>
        <taxon>Paspaleae</taxon>
        <taxon>Paspalinae</taxon>
        <taxon>Paspalum</taxon>
    </lineage>
</organism>
<evidence type="ECO:0000313" key="3">
    <source>
        <dbReference type="Proteomes" id="UP001341281"/>
    </source>
</evidence>
<name>A0AAQ3WVS4_PASNO</name>
<accession>A0AAQ3WVS4</accession>
<keyword evidence="3" id="KW-1185">Reference proteome</keyword>
<protein>
    <submittedName>
        <fullName evidence="2">Uncharacterized protein</fullName>
    </submittedName>
</protein>
<evidence type="ECO:0000313" key="2">
    <source>
        <dbReference type="EMBL" id="WVZ76227.1"/>
    </source>
</evidence>
<reference evidence="2 3" key="1">
    <citation type="submission" date="2024-02" db="EMBL/GenBank/DDBJ databases">
        <title>High-quality chromosome-scale genome assembly of Pensacola bahiagrass (Paspalum notatum Flugge var. saurae).</title>
        <authorList>
            <person name="Vega J.M."/>
            <person name="Podio M."/>
            <person name="Orjuela J."/>
            <person name="Siena L.A."/>
            <person name="Pessino S.C."/>
            <person name="Combes M.C."/>
            <person name="Mariac C."/>
            <person name="Albertini E."/>
            <person name="Pupilli F."/>
            <person name="Ortiz J.P.A."/>
            <person name="Leblanc O."/>
        </authorList>
    </citation>
    <scope>NUCLEOTIDE SEQUENCE [LARGE SCALE GENOMIC DNA]</scope>
    <source>
        <strain evidence="2">R1</strain>
        <tissue evidence="2">Leaf</tissue>
    </source>
</reference>
<sequence>MDSSMPDTLQGTVNLLQSHAFKIRELVCRNLTDDDQVDGATLNDLLLYLDQLAEEMDQLSIRGSEVLEKHRANSPPAKEITPEDEAVAAELEECSTPDGMPCTMWQLCEMHPGMDYDSDHLPMTPVKQMKDQRETMPSGDATAHLQHTAQLTALLQHTSQTAMHALSIPGHSIYTTPYSHLRHLEQHRLSMPSLHYATTPFHFMMQPTMDQLNNMHTSFIGTTLPAATPDPRVPSIYTTPPPRPQDLPRGQGANFNEAEDIALCASFLYVSKDPIVGANQTSEAYWERIREHFHLSPDAIHWRPKMSLQKHWGEIAQQTNKFCGHWQTVQRLNPSGKNEDDKISQAKELYYEDGNKHYKFLH</sequence>
<feature type="coiled-coil region" evidence="1">
    <location>
        <begin position="42"/>
        <end position="69"/>
    </location>
</feature>
<dbReference type="Proteomes" id="UP001341281">
    <property type="component" value="Chromosome 05"/>
</dbReference>
<dbReference type="EMBL" id="CP144749">
    <property type="protein sequence ID" value="WVZ76227.1"/>
    <property type="molecule type" value="Genomic_DNA"/>
</dbReference>